<evidence type="ECO:0000313" key="3">
    <source>
        <dbReference type="Proteomes" id="UP000439550"/>
    </source>
</evidence>
<keyword evidence="3" id="KW-1185">Reference proteome</keyword>
<evidence type="ECO:0000256" key="1">
    <source>
        <dbReference type="SAM" id="Phobius"/>
    </source>
</evidence>
<dbReference type="SUPFAM" id="SSF52266">
    <property type="entry name" value="SGNH hydrolase"/>
    <property type="match status" value="1"/>
</dbReference>
<dbReference type="AlphaFoldDB" id="A0A7X1Z948"/>
<proteinExistence type="predicted"/>
<sequence>MFKKIMYFVVIIAGIVVVALGYRFYHSKLSDVASHSSHQMVMKSSQEKTSTPSSNQTSIDSANMTKYFTLLQNLPQAAQTTVENKVKNNKKAVLTLLVQDDNNVTKALKTALTANYGDSFWKVNVITYAQDTSSALLAAKLTDQVVATHPDVILYEAPLLNDNLNISQDESTASNQAVLTALAQTKAAILVEPSNPIYNGKIYPTWNAAFKATLPAQYTYLDYWTNFPDGASDAMKALVVDDGNYRTLNEAGQKIWSDALIKTFTTK</sequence>
<organism evidence="2 3">
    <name type="scientific">Lactococcus hircilactis</name>
    <dbReference type="NCBI Taxonomy" id="1494462"/>
    <lineage>
        <taxon>Bacteria</taxon>
        <taxon>Bacillati</taxon>
        <taxon>Bacillota</taxon>
        <taxon>Bacilli</taxon>
        <taxon>Lactobacillales</taxon>
        <taxon>Streptococcaceae</taxon>
        <taxon>Lactococcus</taxon>
    </lineage>
</organism>
<gene>
    <name evidence="2" type="ORF">GHI93_03490</name>
</gene>
<keyword evidence="1" id="KW-0812">Transmembrane</keyword>
<accession>A0A7X1Z948</accession>
<keyword evidence="1" id="KW-0472">Membrane</keyword>
<dbReference type="Proteomes" id="UP000439550">
    <property type="component" value="Unassembled WGS sequence"/>
</dbReference>
<reference evidence="2 3" key="1">
    <citation type="submission" date="2019-10" db="EMBL/GenBank/DDBJ databases">
        <authorList>
            <person name="Dong K."/>
        </authorList>
    </citation>
    <scope>NUCLEOTIDE SEQUENCE [LARGE SCALE GENOMIC DNA]</scope>
    <source>
        <strain evidence="2 3">DSM 28960</strain>
    </source>
</reference>
<keyword evidence="1" id="KW-1133">Transmembrane helix</keyword>
<dbReference type="EMBL" id="WITJ01000004">
    <property type="protein sequence ID" value="MQW39017.1"/>
    <property type="molecule type" value="Genomic_DNA"/>
</dbReference>
<evidence type="ECO:0000313" key="2">
    <source>
        <dbReference type="EMBL" id="MQW39017.1"/>
    </source>
</evidence>
<name>A0A7X1Z948_9LACT</name>
<dbReference type="OrthoDB" id="2451965at2"/>
<protein>
    <submittedName>
        <fullName evidence="2">Polysaccharide biosynthesis protein</fullName>
    </submittedName>
</protein>
<feature type="transmembrane region" description="Helical" evidence="1">
    <location>
        <begin position="6"/>
        <end position="25"/>
    </location>
</feature>
<dbReference type="RefSeq" id="WP_153495643.1">
    <property type="nucleotide sequence ID" value="NZ_CBCRWP010000042.1"/>
</dbReference>
<comment type="caution">
    <text evidence="2">The sequence shown here is derived from an EMBL/GenBank/DDBJ whole genome shotgun (WGS) entry which is preliminary data.</text>
</comment>